<protein>
    <submittedName>
        <fullName evidence="2">PiggyBac transposable element-derived protein 3</fullName>
    </submittedName>
</protein>
<feature type="domain" description="PiggyBac transposable element-derived protein" evidence="1">
    <location>
        <begin position="99"/>
        <end position="281"/>
    </location>
</feature>
<dbReference type="InterPro" id="IPR029526">
    <property type="entry name" value="PGBD"/>
</dbReference>
<organism evidence="2">
    <name type="scientific">Bactrocera dorsalis</name>
    <name type="common">Oriental fruit fly</name>
    <name type="synonym">Dacus dorsalis</name>
    <dbReference type="NCBI Taxonomy" id="27457"/>
    <lineage>
        <taxon>Eukaryota</taxon>
        <taxon>Metazoa</taxon>
        <taxon>Ecdysozoa</taxon>
        <taxon>Arthropoda</taxon>
        <taxon>Hexapoda</taxon>
        <taxon>Insecta</taxon>
        <taxon>Pterygota</taxon>
        <taxon>Neoptera</taxon>
        <taxon>Endopterygota</taxon>
        <taxon>Diptera</taxon>
        <taxon>Brachycera</taxon>
        <taxon>Muscomorpha</taxon>
        <taxon>Tephritoidea</taxon>
        <taxon>Tephritidae</taxon>
        <taxon>Bactrocera</taxon>
        <taxon>Bactrocera</taxon>
    </lineage>
</organism>
<proteinExistence type="predicted"/>
<accession>A0A034WQ95</accession>
<name>A0A034WQ95_BACDO</name>
<gene>
    <name evidence="2" type="primary">PGBD3</name>
</gene>
<dbReference type="Pfam" id="PF13843">
    <property type="entry name" value="DDE_Tnp_1_7"/>
    <property type="match status" value="1"/>
</dbReference>
<dbReference type="PANTHER" id="PTHR47272:SF1">
    <property type="entry name" value="PIGGYBAC TRANSPOSABLE ELEMENT-DERIVED PROTEIN 3-LIKE"/>
    <property type="match status" value="1"/>
</dbReference>
<dbReference type="EMBL" id="GAKP01002440">
    <property type="protein sequence ID" value="JAC56512.1"/>
    <property type="molecule type" value="Transcribed_RNA"/>
</dbReference>
<evidence type="ECO:0000313" key="2">
    <source>
        <dbReference type="EMBL" id="JAC56512.1"/>
    </source>
</evidence>
<dbReference type="OrthoDB" id="8062195at2759"/>
<sequence>IVMLSLCCGSRQNPDFDPTDLDDLCFENIIEDDECEDSLPILPMAVSESNVQSAPGSSGNRKKSKISVLWKKKNLSLKEHQLRFTGGETLDSNILDLDSPAQFFFQIFPKEVIKYISEQTNLYIVAKDPSNAFSISEIDIQQFIGIVYIMSLVHLPRVTKHSNNCISTTLIKETMPVNTFEKIRQFLHFNDNSQMLPRSHPDHDRLYKIRPVILKLNESSQKIALEKYLCVDEQICSTKARHNLKRYNAKKPNKWGYKILVLCGVSGFAYNFEVETGAENIVDQVNQI</sequence>
<dbReference type="PANTHER" id="PTHR47272">
    <property type="entry name" value="DDE_TNP_1_7 DOMAIN-CONTAINING PROTEIN"/>
    <property type="match status" value="1"/>
</dbReference>
<feature type="non-terminal residue" evidence="2">
    <location>
        <position position="1"/>
    </location>
</feature>
<dbReference type="AlphaFoldDB" id="A0A034WQ95"/>
<reference evidence="2" key="1">
    <citation type="journal article" date="2014" name="BMC Genomics">
        <title>Characterizing the developmental transcriptome of the oriental fruit fly, Bactrocera dorsalis (Diptera: Tephritidae) through comparative genomic analysis with Drosophila melanogaster utilizing modENCODE datasets.</title>
        <authorList>
            <person name="Geib S.M."/>
            <person name="Calla B."/>
            <person name="Hall B."/>
            <person name="Hou S."/>
            <person name="Manoukis N.C."/>
        </authorList>
    </citation>
    <scope>NUCLEOTIDE SEQUENCE</scope>
    <source>
        <strain evidence="2">Punador</strain>
    </source>
</reference>
<evidence type="ECO:0000259" key="1">
    <source>
        <dbReference type="Pfam" id="PF13843"/>
    </source>
</evidence>